<dbReference type="InterPro" id="IPR004638">
    <property type="entry name" value="EmrB-like"/>
</dbReference>
<dbReference type="SUPFAM" id="SSF103473">
    <property type="entry name" value="MFS general substrate transporter"/>
    <property type="match status" value="1"/>
</dbReference>
<feature type="transmembrane region" description="Helical" evidence="8">
    <location>
        <begin position="422"/>
        <end position="441"/>
    </location>
</feature>
<dbReference type="GO" id="GO:0022857">
    <property type="term" value="F:transmembrane transporter activity"/>
    <property type="evidence" value="ECO:0007669"/>
    <property type="project" value="InterPro"/>
</dbReference>
<feature type="transmembrane region" description="Helical" evidence="8">
    <location>
        <begin position="371"/>
        <end position="388"/>
    </location>
</feature>
<accession>A0A1Z4MSP4</accession>
<evidence type="ECO:0000256" key="1">
    <source>
        <dbReference type="ARBA" id="ARBA00004651"/>
    </source>
</evidence>
<evidence type="ECO:0000256" key="8">
    <source>
        <dbReference type="SAM" id="Phobius"/>
    </source>
</evidence>
<protein>
    <submittedName>
        <fullName evidence="10">EmrB/QacA subfamily drug resistance transporter</fullName>
    </submittedName>
</protein>
<dbReference type="KEGG" id="ttq:NIES37_04310"/>
<feature type="transmembrane region" description="Helical" evidence="8">
    <location>
        <begin position="118"/>
        <end position="140"/>
    </location>
</feature>
<dbReference type="CDD" id="cd17321">
    <property type="entry name" value="MFS_MMR_MDR_like"/>
    <property type="match status" value="1"/>
</dbReference>
<keyword evidence="3" id="KW-0813">Transport</keyword>
<evidence type="ECO:0000256" key="7">
    <source>
        <dbReference type="ARBA" id="ARBA00023136"/>
    </source>
</evidence>
<dbReference type="Pfam" id="PF07690">
    <property type="entry name" value="MFS_1"/>
    <property type="match status" value="1"/>
</dbReference>
<feature type="transmembrane region" description="Helical" evidence="8">
    <location>
        <begin position="245"/>
        <end position="264"/>
    </location>
</feature>
<feature type="transmembrane region" description="Helical" evidence="8">
    <location>
        <begin position="213"/>
        <end position="233"/>
    </location>
</feature>
<feature type="transmembrane region" description="Helical" evidence="8">
    <location>
        <begin position="318"/>
        <end position="339"/>
    </location>
</feature>
<dbReference type="EMBL" id="AP018248">
    <property type="protein sequence ID" value="BAY96498.1"/>
    <property type="molecule type" value="Genomic_DNA"/>
</dbReference>
<feature type="transmembrane region" description="Helical" evidence="8">
    <location>
        <begin position="346"/>
        <end position="365"/>
    </location>
</feature>
<sequence length="501" mass="53485">MLVRSKSQEEELHELGQDTKASKKWWATLGIGIGVFIFALDVYIVNLALPSMLESLHTSFATIQWVVLSYLLAIAIFVMSAAKLGDMWSKKRLYIIGLVVFTLSSLFCGLAPNVGVLIAFRALQGLGAAFISGLGTAMIVEVFPPEERGLGLGIRAGIFGLGIMLGPTAGGLLIGLGGWPLIFLVNVPIGIVGILLVARLVPPSKVGVVKQRFDAIGTLILTLTLTCFTFGITLLQREGFNSHTAITFLVLSVISLACFLIVEAHILEPMLDLRIFRSLEISLGLALRFIGNFVMAGAIFILPFFLELVQHYSTEKTSLLLAIPPILIVFTAPIAGILSDRFGPRIISLIGLILMAGGCLLISNFDAELTVPDYIVGIIPYGLGVGMFQSPNNSAIMGAAPKGQLGITSGLLSLSRILGQTAGVPLVGALFSLVAIASNQLTPNIDVTHAPVEALVFGTQATFRVIAALLMASTVMAVGLWWLEQKKVNSFGELKIRLGKF</sequence>
<dbReference type="GO" id="GO:0005886">
    <property type="term" value="C:plasma membrane"/>
    <property type="evidence" value="ECO:0007669"/>
    <property type="project" value="UniProtKB-SubCell"/>
</dbReference>
<keyword evidence="11" id="KW-1185">Reference proteome</keyword>
<keyword evidence="4" id="KW-1003">Cell membrane</keyword>
<feature type="transmembrane region" description="Helical" evidence="8">
    <location>
        <begin position="93"/>
        <end position="112"/>
    </location>
</feature>
<feature type="transmembrane region" description="Helical" evidence="8">
    <location>
        <begin position="181"/>
        <end position="201"/>
    </location>
</feature>
<evidence type="ECO:0000256" key="6">
    <source>
        <dbReference type="ARBA" id="ARBA00022989"/>
    </source>
</evidence>
<evidence type="ECO:0000256" key="2">
    <source>
        <dbReference type="ARBA" id="ARBA00008537"/>
    </source>
</evidence>
<dbReference type="InterPro" id="IPR036259">
    <property type="entry name" value="MFS_trans_sf"/>
</dbReference>
<dbReference type="Proteomes" id="UP000218785">
    <property type="component" value="Chromosome"/>
</dbReference>
<gene>
    <name evidence="10" type="ORF">NIES37_04310</name>
</gene>
<feature type="transmembrane region" description="Helical" evidence="8">
    <location>
        <begin position="152"/>
        <end position="175"/>
    </location>
</feature>
<evidence type="ECO:0000313" key="10">
    <source>
        <dbReference type="EMBL" id="BAY96498.1"/>
    </source>
</evidence>
<evidence type="ECO:0000313" key="11">
    <source>
        <dbReference type="Proteomes" id="UP000218785"/>
    </source>
</evidence>
<dbReference type="NCBIfam" id="TIGR00711">
    <property type="entry name" value="efflux_EmrB"/>
    <property type="match status" value="1"/>
</dbReference>
<organism evidence="10 11">
    <name type="scientific">Tolypothrix tenuis PCC 7101</name>
    <dbReference type="NCBI Taxonomy" id="231146"/>
    <lineage>
        <taxon>Bacteria</taxon>
        <taxon>Bacillati</taxon>
        <taxon>Cyanobacteriota</taxon>
        <taxon>Cyanophyceae</taxon>
        <taxon>Nostocales</taxon>
        <taxon>Tolypothrichaceae</taxon>
        <taxon>Tolypothrix</taxon>
    </lineage>
</organism>
<dbReference type="RefSeq" id="WP_096573714.1">
    <property type="nucleotide sequence ID" value="NZ_CAWNJS010000001.1"/>
</dbReference>
<dbReference type="PROSITE" id="PS50850">
    <property type="entry name" value="MFS"/>
    <property type="match status" value="1"/>
</dbReference>
<proteinExistence type="inferred from homology"/>
<feature type="transmembrane region" description="Helical" evidence="8">
    <location>
        <begin position="25"/>
        <end position="49"/>
    </location>
</feature>
<dbReference type="Gene3D" id="1.20.1250.20">
    <property type="entry name" value="MFS general substrate transporter like domains"/>
    <property type="match status" value="1"/>
</dbReference>
<dbReference type="InterPro" id="IPR011701">
    <property type="entry name" value="MFS"/>
</dbReference>
<keyword evidence="5 8" id="KW-0812">Transmembrane</keyword>
<dbReference type="PRINTS" id="PR01036">
    <property type="entry name" value="TCRTETB"/>
</dbReference>
<evidence type="ECO:0000256" key="4">
    <source>
        <dbReference type="ARBA" id="ARBA00022475"/>
    </source>
</evidence>
<keyword evidence="7 8" id="KW-0472">Membrane</keyword>
<evidence type="ECO:0000256" key="5">
    <source>
        <dbReference type="ARBA" id="ARBA00022692"/>
    </source>
</evidence>
<keyword evidence="6 8" id="KW-1133">Transmembrane helix</keyword>
<dbReference type="PANTHER" id="PTHR42718">
    <property type="entry name" value="MAJOR FACILITATOR SUPERFAMILY MULTIDRUG TRANSPORTER MFSC"/>
    <property type="match status" value="1"/>
</dbReference>
<dbReference type="InterPro" id="IPR020846">
    <property type="entry name" value="MFS_dom"/>
</dbReference>
<comment type="similarity">
    <text evidence="2">Belongs to the major facilitator superfamily. EmrB family.</text>
</comment>
<feature type="domain" description="Major facilitator superfamily (MFS) profile" evidence="9">
    <location>
        <begin position="27"/>
        <end position="485"/>
    </location>
</feature>
<dbReference type="AlphaFoldDB" id="A0A1Z4MSP4"/>
<comment type="subcellular location">
    <subcellularLocation>
        <location evidence="1">Cell membrane</location>
        <topology evidence="1">Multi-pass membrane protein</topology>
    </subcellularLocation>
</comment>
<reference evidence="10 11" key="1">
    <citation type="submission" date="2017-06" db="EMBL/GenBank/DDBJ databases">
        <title>Genome sequencing of cyanobaciteial culture collection at National Institute for Environmental Studies (NIES).</title>
        <authorList>
            <person name="Hirose Y."/>
            <person name="Shimura Y."/>
            <person name="Fujisawa T."/>
            <person name="Nakamura Y."/>
            <person name="Kawachi M."/>
        </authorList>
    </citation>
    <scope>NUCLEOTIDE SEQUENCE [LARGE SCALE GENOMIC DNA]</scope>
    <source>
        <strain evidence="10 11">NIES-37</strain>
    </source>
</reference>
<dbReference type="Gene3D" id="1.20.1720.10">
    <property type="entry name" value="Multidrug resistance protein D"/>
    <property type="match status" value="1"/>
</dbReference>
<dbReference type="PANTHER" id="PTHR42718:SF9">
    <property type="entry name" value="MAJOR FACILITATOR SUPERFAMILY MULTIDRUG TRANSPORTER MFSC"/>
    <property type="match status" value="1"/>
</dbReference>
<feature type="transmembrane region" description="Helical" evidence="8">
    <location>
        <begin position="285"/>
        <end position="306"/>
    </location>
</feature>
<feature type="transmembrane region" description="Helical" evidence="8">
    <location>
        <begin position="61"/>
        <end position="81"/>
    </location>
</feature>
<evidence type="ECO:0000259" key="9">
    <source>
        <dbReference type="PROSITE" id="PS50850"/>
    </source>
</evidence>
<name>A0A1Z4MSP4_9CYAN</name>
<feature type="transmembrane region" description="Helical" evidence="8">
    <location>
        <begin position="461"/>
        <end position="483"/>
    </location>
</feature>
<evidence type="ECO:0000256" key="3">
    <source>
        <dbReference type="ARBA" id="ARBA00022448"/>
    </source>
</evidence>